<name>A0A0A8IBU0_DUGJA</name>
<evidence type="ECO:0000256" key="1">
    <source>
        <dbReference type="ARBA" id="ARBA00004141"/>
    </source>
</evidence>
<comment type="subcellular location">
    <subcellularLocation>
        <location evidence="1">Membrane</location>
        <topology evidence="1">Multi-pass membrane protein</topology>
    </subcellularLocation>
</comment>
<keyword evidence="3 5" id="KW-1133">Transmembrane helix</keyword>
<feature type="transmembrane region" description="Helical" evidence="5">
    <location>
        <begin position="360"/>
        <end position="377"/>
    </location>
</feature>
<feature type="transmembrane region" description="Helical" evidence="5">
    <location>
        <begin position="265"/>
        <end position="286"/>
    </location>
</feature>
<protein>
    <submittedName>
        <fullName evidence="8">Transient receptor potential ion channel Ma DjTRPMa</fullName>
    </submittedName>
</protein>
<feature type="transmembrane region" description="Helical" evidence="5">
    <location>
        <begin position="306"/>
        <end position="329"/>
    </location>
</feature>
<dbReference type="PANTHER" id="PTHR13800:SF12">
    <property type="entry name" value="TRANSIENT RECEPTOR POTENTIAL CATION CHANNEL SUBFAMILY M MEMBER-LIKE 2"/>
    <property type="match status" value="1"/>
</dbReference>
<accession>A0A0A8IBU0</accession>
<evidence type="ECO:0000256" key="2">
    <source>
        <dbReference type="ARBA" id="ARBA00022692"/>
    </source>
</evidence>
<dbReference type="AlphaFoldDB" id="A0A0A8IBU0"/>
<proteinExistence type="evidence at transcript level"/>
<evidence type="ECO:0000313" key="8">
    <source>
        <dbReference type="EMBL" id="BAP91036.1"/>
    </source>
</evidence>
<keyword evidence="8" id="KW-0675">Receptor</keyword>
<dbReference type="Gene3D" id="3.90.79.10">
    <property type="entry name" value="Nucleoside Triphosphate Pyrophosphohydrolase"/>
    <property type="match status" value="1"/>
</dbReference>
<feature type="transmembrane region" description="Helical" evidence="5">
    <location>
        <begin position="239"/>
        <end position="258"/>
    </location>
</feature>
<feature type="domain" description="TRPM-like" evidence="7">
    <location>
        <begin position="8"/>
        <end position="126"/>
    </location>
</feature>
<feature type="transmembrane region" description="Helical" evidence="5">
    <location>
        <begin position="476"/>
        <end position="504"/>
    </location>
</feature>
<dbReference type="Pfam" id="PF00520">
    <property type="entry name" value="Ion_trans"/>
    <property type="match status" value="1"/>
</dbReference>
<dbReference type="GO" id="GO:0005886">
    <property type="term" value="C:plasma membrane"/>
    <property type="evidence" value="ECO:0007669"/>
    <property type="project" value="TreeGrafter"/>
</dbReference>
<reference evidence="8" key="1">
    <citation type="journal article" date="2014" name="J. Neurosci.">
        <title>Thermosensory Signaling by TRPM Is Processed by Brain Serotonergic Neurons to Produce Planarian Thermotaxis.</title>
        <authorList>
            <person name="Inoue T."/>
            <person name="Yamashita T."/>
            <person name="Agata K."/>
        </authorList>
    </citation>
    <scope>NUCLEOTIDE SEQUENCE</scope>
    <source>
        <strain evidence="8">SSP</strain>
    </source>
</reference>
<dbReference type="EMBL" id="AB845353">
    <property type="protein sequence ID" value="BAP91036.1"/>
    <property type="molecule type" value="mRNA"/>
</dbReference>
<dbReference type="PANTHER" id="PTHR13800">
    <property type="entry name" value="TRANSIENT RECEPTOR POTENTIAL CATION CHANNEL, SUBFAMILY M, MEMBER 6"/>
    <property type="match status" value="1"/>
</dbReference>
<dbReference type="InterPro" id="IPR057366">
    <property type="entry name" value="TRPM-like"/>
</dbReference>
<keyword evidence="4 5" id="KW-0472">Membrane</keyword>
<feature type="non-terminal residue" evidence="8">
    <location>
        <position position="1"/>
    </location>
</feature>
<keyword evidence="2 5" id="KW-0812">Transmembrane</keyword>
<evidence type="ECO:0000256" key="5">
    <source>
        <dbReference type="SAM" id="Phobius"/>
    </source>
</evidence>
<dbReference type="GO" id="GO:0099604">
    <property type="term" value="F:ligand-gated calcium channel activity"/>
    <property type="evidence" value="ECO:0007669"/>
    <property type="project" value="TreeGrafter"/>
</dbReference>
<evidence type="ECO:0000259" key="7">
    <source>
        <dbReference type="Pfam" id="PF25508"/>
    </source>
</evidence>
<evidence type="ECO:0000256" key="3">
    <source>
        <dbReference type="ARBA" id="ARBA00022989"/>
    </source>
</evidence>
<sequence>SFQVNLNKNVPLKRPCRELFIWCLLTQRMRMAQIIWALERESIAAALFAANLLRQMKYLTDVIADKDDLDEWSSKFETNAEGVVEECFIENPEFTRENLVRELEYYGKSTYLELASDGDSIKFIAHRSCQELLDVVWRNTLDESTKPGTFVAYLFIGILCPLLLPFIVKFKTLYYLPENEIEEYKRKMKAHKKNAIMDDKNNEIMIDLKQKLKERFSRFQLKIYFKKIYDFYSTPVIKFSYTIFFYLIFILYFTFLNLTGYHVKYLNSSNVLIYIFLIVWTISLLIEEFRQAFDSGISLKEYLHDMWNIIDILSHFFFIIGTFAILITLGDSYAKFLFFSLMDITPLQSIYIYLIRLSKFFYGFSIFLFTLRILQYFSINVNMGPIIVMIRNMISNDLGPFLAILMTVLVSYSILLASVNFEVKPNLTAKEFSIITYEMLRIAYFQLFGDLRMDILRGENKLAQCTMNNLLCPDIWGVWLGPIISAIYMVMSNVLMLNLLVAIFSNTYEIIQSSATQYWTLERYQLMRQSSSRPPVAPPLIIFWQIYFLFTKLFSIKIKTNNPFRVCYENSPNKEKQLVQWERMRANEFIRSTDEECKKNRTKTTLVVNRGAGSLSSIEGIKKDFDLIKNEIMQNFQEKVTIVEMRLEKLEIISENVNIIYEILQKLGINKSNKQKFQIIKESDNHGEMFSQIIDDKNTREDKMRKTSMRLSDDMIDDNSTKLWCCQIENHIILRLVPLVNLNQILKMKFINENEMESMTIQNLKDEIKIFDVAPVNPFENLNQFGKPLLPFWGINHCIHIIISRFIGEKESGNISNKPELQVVAIRRHDNIELPFHNSFCLNNSCSSNNMKSIPKQYLNLISNQKQENSSKLNDFDLFNTVDMNEIYRGYICDFRNTNNSWMETTACNIHQTEIHKLSDDFLMLFEQDEFEEGCWFNVNNELWTNPSNKDLLSKLSIYHDYVV</sequence>
<evidence type="ECO:0000256" key="4">
    <source>
        <dbReference type="ARBA" id="ARBA00023136"/>
    </source>
</evidence>
<feature type="transmembrane region" description="Helical" evidence="5">
    <location>
        <begin position="398"/>
        <end position="419"/>
    </location>
</feature>
<evidence type="ECO:0000259" key="6">
    <source>
        <dbReference type="Pfam" id="PF00520"/>
    </source>
</evidence>
<dbReference type="InterPro" id="IPR005821">
    <property type="entry name" value="Ion_trans_dom"/>
</dbReference>
<dbReference type="InterPro" id="IPR050927">
    <property type="entry name" value="TRPM"/>
</dbReference>
<feature type="transmembrane region" description="Helical" evidence="5">
    <location>
        <begin position="150"/>
        <end position="168"/>
    </location>
</feature>
<organism evidence="8">
    <name type="scientific">Dugesia japonica</name>
    <name type="common">Planarian</name>
    <dbReference type="NCBI Taxonomy" id="6161"/>
    <lineage>
        <taxon>Eukaryota</taxon>
        <taxon>Metazoa</taxon>
        <taxon>Spiralia</taxon>
        <taxon>Lophotrochozoa</taxon>
        <taxon>Platyhelminthes</taxon>
        <taxon>Rhabditophora</taxon>
        <taxon>Seriata</taxon>
        <taxon>Tricladida</taxon>
        <taxon>Continenticola</taxon>
        <taxon>Geoplanoidea</taxon>
        <taxon>Dugesiidae</taxon>
        <taxon>Dugesia</taxon>
    </lineage>
</organism>
<feature type="domain" description="Ion transport" evidence="6">
    <location>
        <begin position="244"/>
        <end position="514"/>
    </location>
</feature>
<dbReference type="Pfam" id="PF25508">
    <property type="entry name" value="TRPM2"/>
    <property type="match status" value="1"/>
</dbReference>